<organism evidence="2 3">
    <name type="scientific">Trichoderma asperellum (strain ATCC 204424 / CBS 433.97 / NBRC 101777)</name>
    <dbReference type="NCBI Taxonomy" id="1042311"/>
    <lineage>
        <taxon>Eukaryota</taxon>
        <taxon>Fungi</taxon>
        <taxon>Dikarya</taxon>
        <taxon>Ascomycota</taxon>
        <taxon>Pezizomycotina</taxon>
        <taxon>Sordariomycetes</taxon>
        <taxon>Hypocreomycetidae</taxon>
        <taxon>Hypocreales</taxon>
        <taxon>Hypocreaceae</taxon>
        <taxon>Trichoderma</taxon>
    </lineage>
</organism>
<sequence>MQFSALVLSVSATLIAAATATDNMNRDVDSGCRAFEDPDCGIDHGVCQCSNGWFYELNLDNIDDGNYCNPPWGFLATNASGLAGYTC</sequence>
<dbReference type="EMBL" id="KZ679264">
    <property type="protein sequence ID" value="PTB39236.1"/>
    <property type="molecule type" value="Genomic_DNA"/>
</dbReference>
<gene>
    <name evidence="2" type="ORF">M441DRAFT_28394</name>
</gene>
<evidence type="ECO:0000256" key="1">
    <source>
        <dbReference type="SAM" id="SignalP"/>
    </source>
</evidence>
<dbReference type="AlphaFoldDB" id="A0A2T3Z337"/>
<keyword evidence="1" id="KW-0732">Signal</keyword>
<protein>
    <recommendedName>
        <fullName evidence="4">Extracellular membrane protein CFEM domain-containing protein</fullName>
    </recommendedName>
</protein>
<name>A0A2T3Z337_TRIA4</name>
<evidence type="ECO:0000313" key="3">
    <source>
        <dbReference type="Proteomes" id="UP000240493"/>
    </source>
</evidence>
<evidence type="ECO:0008006" key="4">
    <source>
        <dbReference type="Google" id="ProtNLM"/>
    </source>
</evidence>
<proteinExistence type="predicted"/>
<accession>A0A2T3Z337</accession>
<reference evidence="2 3" key="1">
    <citation type="submission" date="2016-07" db="EMBL/GenBank/DDBJ databases">
        <title>Multiple horizontal gene transfer events from other fungi enriched the ability of initially mycotrophic Trichoderma (Ascomycota) to feed on dead plant biomass.</title>
        <authorList>
            <consortium name="DOE Joint Genome Institute"/>
            <person name="Aerts A."/>
            <person name="Atanasova L."/>
            <person name="Chenthamara K."/>
            <person name="Zhang J."/>
            <person name="Grujic M."/>
            <person name="Henrissat B."/>
            <person name="Kuo A."/>
            <person name="Salamov A."/>
            <person name="Lipzen A."/>
            <person name="Labutti K."/>
            <person name="Barry K."/>
            <person name="Miao Y."/>
            <person name="Rahimi M.J."/>
            <person name="Shen Q."/>
            <person name="Grigoriev I.V."/>
            <person name="Kubicek C.P."/>
            <person name="Druzhinina I.S."/>
        </authorList>
    </citation>
    <scope>NUCLEOTIDE SEQUENCE [LARGE SCALE GENOMIC DNA]</scope>
    <source>
        <strain evidence="2 3">CBS 433.97</strain>
    </source>
</reference>
<keyword evidence="3" id="KW-1185">Reference proteome</keyword>
<feature type="signal peptide" evidence="1">
    <location>
        <begin position="1"/>
        <end position="20"/>
    </location>
</feature>
<feature type="chain" id="PRO_5015557582" description="Extracellular membrane protein CFEM domain-containing protein" evidence="1">
    <location>
        <begin position="21"/>
        <end position="87"/>
    </location>
</feature>
<evidence type="ECO:0000313" key="2">
    <source>
        <dbReference type="EMBL" id="PTB39236.1"/>
    </source>
</evidence>
<dbReference type="OrthoDB" id="5238343at2759"/>
<dbReference type="Proteomes" id="UP000240493">
    <property type="component" value="Unassembled WGS sequence"/>
</dbReference>